<evidence type="ECO:0000256" key="1">
    <source>
        <dbReference type="SAM" id="Phobius"/>
    </source>
</evidence>
<dbReference type="GO" id="GO:0005886">
    <property type="term" value="C:plasma membrane"/>
    <property type="evidence" value="ECO:0007669"/>
    <property type="project" value="TreeGrafter"/>
</dbReference>
<keyword evidence="3" id="KW-1185">Reference proteome</keyword>
<feature type="transmembrane region" description="Helical" evidence="1">
    <location>
        <begin position="26"/>
        <end position="43"/>
    </location>
</feature>
<comment type="caution">
    <text evidence="2">The sequence shown here is derived from an EMBL/GenBank/DDBJ whole genome shotgun (WGS) entry which is preliminary data.</text>
</comment>
<reference evidence="2 3" key="1">
    <citation type="submission" date="2019-10" db="EMBL/GenBank/DDBJ databases">
        <title>Glaciimonas soli sp. nov., a psychrophilic bacterium isolated from the forest soil of a high elevation mountain in Taiwan.</title>
        <authorList>
            <person name="Wang L.-T."/>
            <person name="Shieh W.Y."/>
        </authorList>
    </citation>
    <scope>NUCLEOTIDE SEQUENCE [LARGE SCALE GENOMIC DNA]</scope>
    <source>
        <strain evidence="2 3">GS1</strain>
    </source>
</reference>
<dbReference type="OrthoDB" id="9812349at2"/>
<sequence>MGFVDAIKTCFYKYAYFAGRASKAEFWWFFLFLILGSLVLSSINKVFNDVFAVATLVPSLAVGSRRLHDTDRSGWWQLLWLIPLLGWIAIIYFLTQDAKEPNRFTENVADSTNTLVGK</sequence>
<gene>
    <name evidence="2" type="ORF">GEV47_10615</name>
</gene>
<dbReference type="PANTHER" id="PTHR34980">
    <property type="entry name" value="INNER MEMBRANE PROTEIN-RELATED-RELATED"/>
    <property type="match status" value="1"/>
</dbReference>
<dbReference type="RefSeq" id="WP_153234768.1">
    <property type="nucleotide sequence ID" value="NZ_WINI01000005.1"/>
</dbReference>
<dbReference type="Proteomes" id="UP000451565">
    <property type="component" value="Unassembled WGS sequence"/>
</dbReference>
<protein>
    <submittedName>
        <fullName evidence="2">DUF805 domain-containing protein</fullName>
    </submittedName>
</protein>
<name>A0A843YQ09_9BURK</name>
<proteinExistence type="predicted"/>
<keyword evidence="1" id="KW-0812">Transmembrane</keyword>
<accession>A0A843YQ09</accession>
<evidence type="ECO:0000313" key="3">
    <source>
        <dbReference type="Proteomes" id="UP000451565"/>
    </source>
</evidence>
<evidence type="ECO:0000313" key="2">
    <source>
        <dbReference type="EMBL" id="MQR01130.1"/>
    </source>
</evidence>
<dbReference type="InterPro" id="IPR008523">
    <property type="entry name" value="DUF805"/>
</dbReference>
<keyword evidence="1" id="KW-1133">Transmembrane helix</keyword>
<dbReference type="PANTHER" id="PTHR34980:SF2">
    <property type="entry name" value="INNER MEMBRANE PROTEIN YHAH-RELATED"/>
    <property type="match status" value="1"/>
</dbReference>
<dbReference type="EMBL" id="WINI01000005">
    <property type="protein sequence ID" value="MQR01130.1"/>
    <property type="molecule type" value="Genomic_DNA"/>
</dbReference>
<keyword evidence="1" id="KW-0472">Membrane</keyword>
<feature type="transmembrane region" description="Helical" evidence="1">
    <location>
        <begin position="74"/>
        <end position="94"/>
    </location>
</feature>
<dbReference type="Pfam" id="PF05656">
    <property type="entry name" value="DUF805"/>
    <property type="match status" value="1"/>
</dbReference>
<organism evidence="2 3">
    <name type="scientific">Glaciimonas soli</name>
    <dbReference type="NCBI Taxonomy" id="2590999"/>
    <lineage>
        <taxon>Bacteria</taxon>
        <taxon>Pseudomonadati</taxon>
        <taxon>Pseudomonadota</taxon>
        <taxon>Betaproteobacteria</taxon>
        <taxon>Burkholderiales</taxon>
        <taxon>Oxalobacteraceae</taxon>
        <taxon>Glaciimonas</taxon>
    </lineage>
</organism>
<dbReference type="AlphaFoldDB" id="A0A843YQ09"/>